<feature type="compositionally biased region" description="Gly residues" evidence="2">
    <location>
        <begin position="1956"/>
        <end position="1967"/>
    </location>
</feature>
<keyword evidence="3" id="KW-0472">Membrane</keyword>
<keyword evidence="7" id="KW-1185">Reference proteome</keyword>
<keyword evidence="1" id="KW-0677">Repeat</keyword>
<feature type="region of interest" description="Disordered" evidence="2">
    <location>
        <begin position="861"/>
        <end position="882"/>
    </location>
</feature>
<protein>
    <submittedName>
        <fullName evidence="6">RHS repeat-associated protein</fullName>
    </submittedName>
</protein>
<dbReference type="RefSeq" id="WP_166678676.1">
    <property type="nucleotide sequence ID" value="NZ_SOCE01000001.1"/>
</dbReference>
<feature type="region of interest" description="Disordered" evidence="2">
    <location>
        <begin position="1955"/>
        <end position="1990"/>
    </location>
</feature>
<evidence type="ECO:0000259" key="5">
    <source>
        <dbReference type="Pfam" id="PF25023"/>
    </source>
</evidence>
<feature type="compositionally biased region" description="Polar residues" evidence="2">
    <location>
        <begin position="861"/>
        <end position="873"/>
    </location>
</feature>
<evidence type="ECO:0000313" key="6">
    <source>
        <dbReference type="EMBL" id="TDU91614.1"/>
    </source>
</evidence>
<feature type="region of interest" description="Disordered" evidence="2">
    <location>
        <begin position="38"/>
        <end position="61"/>
    </location>
</feature>
<dbReference type="NCBIfam" id="TIGR01643">
    <property type="entry name" value="YD_repeat_2x"/>
    <property type="match status" value="3"/>
</dbReference>
<feature type="chain" id="PRO_5020627570" evidence="4">
    <location>
        <begin position="38"/>
        <end position="2095"/>
    </location>
</feature>
<gene>
    <name evidence="6" type="ORF">EV138_5223</name>
</gene>
<evidence type="ECO:0000256" key="4">
    <source>
        <dbReference type="SAM" id="SignalP"/>
    </source>
</evidence>
<accession>A0A4R7TH78</accession>
<reference evidence="6 7" key="1">
    <citation type="submission" date="2019-03" db="EMBL/GenBank/DDBJ databases">
        <title>Genomic Encyclopedia of Type Strains, Phase III (KMG-III): the genomes of soil and plant-associated and newly described type strains.</title>
        <authorList>
            <person name="Whitman W."/>
        </authorList>
    </citation>
    <scope>NUCLEOTIDE SEQUENCE [LARGE SCALE GENOMIC DNA]</scope>
    <source>
        <strain evidence="6 7">VKM Ac-2575</strain>
    </source>
</reference>
<dbReference type="EMBL" id="SOCE01000001">
    <property type="protein sequence ID" value="TDU91614.1"/>
    <property type="molecule type" value="Genomic_DNA"/>
</dbReference>
<dbReference type="InterPro" id="IPR022385">
    <property type="entry name" value="Rhs_assc_core"/>
</dbReference>
<dbReference type="PANTHER" id="PTHR32305:SF17">
    <property type="entry name" value="TRNA NUCLEASE WAPA"/>
    <property type="match status" value="1"/>
</dbReference>
<feature type="signal peptide" evidence="4">
    <location>
        <begin position="1"/>
        <end position="37"/>
    </location>
</feature>
<keyword evidence="3" id="KW-0812">Transmembrane</keyword>
<evidence type="ECO:0000256" key="1">
    <source>
        <dbReference type="ARBA" id="ARBA00022737"/>
    </source>
</evidence>
<sequence length="2095" mass="224938">MGNRRLHPVTIRRARIALATLLSTSVIVSMHGLQATAVPQPKHDDVSFSTSKPKSVSGKTLRAEPGVADLDAQRALTSTPTVNWPKPAVAEVTVPTAGLKATSTVQATGMPVKVGAVAAGTGRALAAASPAKVRVDLLGQRKDQLLVQVARSDGRSAAGRIALSVDYSRFKQAFGADWGSRLRVVQLPSCALTTPEKAACAGIPLPTHNDGTGELSADVTAAPANTLYAVQAGASGADGDTGATSLSPTATWQVGGSSGDFNWNYPLQVPPSLGGPKPDLGIAYSSGSLDGRTTTANNQSSWVGAGFDFAPGGSIERRYASCATKSEQNGNNGTKVVGDLCWATDNAMLSLNGTGGELVQDDSSGSWHPRGDDGTKIERVKDPAKHNGDADGEYWIVTSKDGTKYYFGLNQLPGYDTAVNKEETKSAFTVPVYGNNDKEPCHQTVFADSYCNQAYRWNLDYVVDVHGNTMSLFYDTESNYYSRNATATTVSSYTRAGNVKRIEYGQRDGEVFSGKAVGRVQFNTAERCLNTCTASDYPDTPLDQECTSPTNCNNKFSPTFWTKKRLDKITTEVWRDGSFAPVSSWRMQQTYLKGDNERAGLWLDGISNTGLLGTAVQLPAITFASTMLANRVAGSAGTKLEWPRIKAIKYGTGGEISVNYKTPDCSLPGNVPAPDTNGKLCHPIKWTPTGQAEREDWFNKYVIDNVTESDLTTGNEPMVTSLEYLTPPAWRFDEEDGLVEIGQKTWSQWRGFGKVRVTKGTVAGKQDVEENTYFRGMDGDRTAAGGVKTETVEDSNHVKLADLNPLSGQRREQIVYDGTAIADRSITDEWVSAPTATRVRPWGTTSSYQVQEKKTWQEQVVSGGTRKSASTNVYAEKNDPDGVPVGVLKQTSDQGDLATAADDSCTTFTYAANPAKGLSEVIVRKRTVSVTCDQPATNAQVLADELTGYDNAAAGTVVRGDQTSKQRLSGFTPDGAPTYQTVTTSSYDAYGRVESTKDAVGNESKVQYVPATGPVTATKVIQPNGQTSTTEVDPGNGLTTAVTDPAGRRTVTAHDGLGRVTKIWQPGRTTSQTPNTEYQYLVRTDGAGVVTTKTLKADGVGVDTSYELQDGLMRKIQTQAPSKDGVGRLITDYVYDSKGLQSKQNGPFYNEAPPGTDYFEPNEEELPAQKVTEYDNQDRPVKESFVSEDQVQWSVDHLNGADRQTIDPPTGEQATTRINDVQGRMIEQRQYLGDSATGPYDSTFYTYHPAGQLATVKDPAGNLWKFDYDVRGRKIRSQDPDTGVTTYEYNDLDQVVSQKDGRGTVLSYSYDNAGRKTAVYKGLVQTAANMLSEWKYDSIKPGSLTSSTRYVNGNAYTTRVTGYSEADGKPTGTELVIPASEGALAGTYPIGKTYTPDGQLDTTSVPAVGGLPKEDLKVGYNAQNQPSTLTGADTYITQTSYTAFGETSGITMSRNGQPVQQVFDYDEVTRRLSRAVTKSETKKYADLNYTYDAAGNITQLTDVAAESSGESDDTQCFGYDAFRRMTQAWTPADGNCAAAPDKAKLGGPAPYWHSWTFDKSGNRKTETRTTATGATTSTYSYPTNGVQPHSLLKVTNGANTNQYTYDAAGNLKTRTLNDAGETSTFDDEGHLSTVVAGSKSTSYLYDADGNRLIRRDPTGTTLYLDGTELLMKPDKTVVGTRYYSYGGQTVAVRKGASDLSWLSTDNHGTANLSIDATTLVGQKRRSTPYGELRGAVPASWPGQRGFVGGTNDDSTGLTHLGAREYDPTIGRFISVDPVADFNDPQQLNGYAYANNNPVSFSDADGQRTVTETITVMKTVTYVITKRIVEYQKVRILVHAWVAVLGALATMAKALGMYALGAVLGAYKAHYETVEKKIVRIIHQLVKQLIRVVKKIQRYVGPDEREDLNQMMKAATSLTDPSQGANSLWKMSALLDDFANASHKWAVAAKVITDQPKGGGGGASGGGEPDPYGGASIHGQDPGEDSDDKATAMILGGMGGGALALLCLPAAIACGAAAAITVGIGGAGLGAWTGNATFNYVNGADGKAHWERLWAPHVLNTGFLEWWLKVNAPLPQRPDADPNQPCKHIYAMGAGC</sequence>
<feature type="transmembrane region" description="Helical" evidence="3">
    <location>
        <begin position="2002"/>
        <end position="2031"/>
    </location>
</feature>
<dbReference type="Gene3D" id="2.180.10.10">
    <property type="entry name" value="RHS repeat-associated core"/>
    <property type="match status" value="2"/>
</dbReference>
<dbReference type="Proteomes" id="UP000295151">
    <property type="component" value="Unassembled WGS sequence"/>
</dbReference>
<evidence type="ECO:0000256" key="3">
    <source>
        <dbReference type="SAM" id="Phobius"/>
    </source>
</evidence>
<evidence type="ECO:0000256" key="2">
    <source>
        <dbReference type="SAM" id="MobiDB-lite"/>
    </source>
</evidence>
<dbReference type="Pfam" id="PF25023">
    <property type="entry name" value="TEN_YD-shell"/>
    <property type="match status" value="2"/>
</dbReference>
<feature type="domain" description="Teneurin-like YD-shell" evidence="5">
    <location>
        <begin position="1599"/>
        <end position="1798"/>
    </location>
</feature>
<name>A0A4R7TH78_9ACTN</name>
<organism evidence="6 7">
    <name type="scientific">Kribbella voronezhensis</name>
    <dbReference type="NCBI Taxonomy" id="2512212"/>
    <lineage>
        <taxon>Bacteria</taxon>
        <taxon>Bacillati</taxon>
        <taxon>Actinomycetota</taxon>
        <taxon>Actinomycetes</taxon>
        <taxon>Propionibacteriales</taxon>
        <taxon>Kribbellaceae</taxon>
        <taxon>Kribbella</taxon>
    </lineage>
</organism>
<dbReference type="InterPro" id="IPR006530">
    <property type="entry name" value="YD"/>
</dbReference>
<dbReference type="InterPro" id="IPR056823">
    <property type="entry name" value="TEN-like_YD-shell"/>
</dbReference>
<dbReference type="NCBIfam" id="TIGR03696">
    <property type="entry name" value="Rhs_assc_core"/>
    <property type="match status" value="1"/>
</dbReference>
<keyword evidence="3" id="KW-1133">Transmembrane helix</keyword>
<dbReference type="PANTHER" id="PTHR32305">
    <property type="match status" value="1"/>
</dbReference>
<evidence type="ECO:0000313" key="7">
    <source>
        <dbReference type="Proteomes" id="UP000295151"/>
    </source>
</evidence>
<proteinExistence type="predicted"/>
<feature type="region of interest" description="Disordered" evidence="2">
    <location>
        <begin position="358"/>
        <end position="385"/>
    </location>
</feature>
<feature type="compositionally biased region" description="Polar residues" evidence="2">
    <location>
        <begin position="47"/>
        <end position="58"/>
    </location>
</feature>
<feature type="domain" description="Teneurin-like YD-shell" evidence="5">
    <location>
        <begin position="987"/>
        <end position="1314"/>
    </location>
</feature>
<feature type="compositionally biased region" description="Basic and acidic residues" evidence="2">
    <location>
        <begin position="369"/>
        <end position="385"/>
    </location>
</feature>
<keyword evidence="4" id="KW-0732">Signal</keyword>
<comment type="caution">
    <text evidence="6">The sequence shown here is derived from an EMBL/GenBank/DDBJ whole genome shotgun (WGS) entry which is preliminary data.</text>
</comment>
<dbReference type="InterPro" id="IPR050708">
    <property type="entry name" value="T6SS_VgrG/RHS"/>
</dbReference>